<dbReference type="SUPFAM" id="SSF47391">
    <property type="entry name" value="Dimerization-anchoring domain of cAMP-dependent PK regulatory subunit"/>
    <property type="match status" value="1"/>
</dbReference>
<dbReference type="PIRSF" id="PIRSF000548">
    <property type="entry name" value="PK_regulatory"/>
    <property type="match status" value="1"/>
</dbReference>
<reference evidence="11 12" key="1">
    <citation type="submission" date="2019-07" db="EMBL/GenBank/DDBJ databases">
        <title>Draft genome assembly of a fouling barnacle, Amphibalanus amphitrite (Darwin, 1854): The first reference genome for Thecostraca.</title>
        <authorList>
            <person name="Kim W."/>
        </authorList>
    </citation>
    <scope>NUCLEOTIDE SEQUENCE [LARGE SCALE GENOMIC DNA]</scope>
    <source>
        <strain evidence="11">SNU_AA5</strain>
        <tissue evidence="11">Soma without cirri and trophi</tissue>
    </source>
</reference>
<dbReference type="Gene3D" id="2.60.120.10">
    <property type="entry name" value="Jelly Rolls"/>
    <property type="match status" value="2"/>
</dbReference>
<dbReference type="PROSITE" id="PS00888">
    <property type="entry name" value="CNMP_BINDING_1"/>
    <property type="match status" value="2"/>
</dbReference>
<feature type="domain" description="Cyclic nucleotide-binding" evidence="10">
    <location>
        <begin position="371"/>
        <end position="487"/>
    </location>
</feature>
<feature type="domain" description="Cyclic nucleotide-binding" evidence="10">
    <location>
        <begin position="139"/>
        <end position="260"/>
    </location>
</feature>
<keyword evidence="12" id="KW-1185">Reference proteome</keyword>
<feature type="binding site" evidence="8">
    <location>
        <position position="210"/>
    </location>
    <ligand>
        <name>3',5'-cyclic AMP</name>
        <dbReference type="ChEBI" id="CHEBI:58165"/>
        <label>1</label>
    </ligand>
</feature>
<dbReference type="InterPro" id="IPR012198">
    <property type="entry name" value="cAMP_dep_PK_reg_su"/>
</dbReference>
<comment type="caution">
    <text evidence="11">The sequence shown here is derived from an EMBL/GenBank/DDBJ whole genome shotgun (WGS) entry which is preliminary data.</text>
</comment>
<evidence type="ECO:0000256" key="2">
    <source>
        <dbReference type="ARBA" id="ARBA00022553"/>
    </source>
</evidence>
<organism evidence="11 12">
    <name type="scientific">Amphibalanus amphitrite</name>
    <name type="common">Striped barnacle</name>
    <name type="synonym">Balanus amphitrite</name>
    <dbReference type="NCBI Taxonomy" id="1232801"/>
    <lineage>
        <taxon>Eukaryota</taxon>
        <taxon>Metazoa</taxon>
        <taxon>Ecdysozoa</taxon>
        <taxon>Arthropoda</taxon>
        <taxon>Crustacea</taxon>
        <taxon>Multicrustacea</taxon>
        <taxon>Cirripedia</taxon>
        <taxon>Thoracica</taxon>
        <taxon>Thoracicalcarea</taxon>
        <taxon>Balanomorpha</taxon>
        <taxon>Balanoidea</taxon>
        <taxon>Balanidae</taxon>
        <taxon>Amphibalaninae</taxon>
        <taxon>Amphibalanus</taxon>
    </lineage>
</organism>
<dbReference type="GO" id="GO:0004862">
    <property type="term" value="F:cAMP-dependent protein kinase inhibitor activity"/>
    <property type="evidence" value="ECO:0007669"/>
    <property type="project" value="TreeGrafter"/>
</dbReference>
<dbReference type="FunFam" id="2.60.120.10:FF:000108">
    <property type="entry name" value="cAMP-dependent protein kinase type II regulatory subunit"/>
    <property type="match status" value="1"/>
</dbReference>
<name>A0A6A4WE64_AMPAM</name>
<dbReference type="InterPro" id="IPR000595">
    <property type="entry name" value="cNMP-bd_dom"/>
</dbReference>
<evidence type="ECO:0000313" key="12">
    <source>
        <dbReference type="Proteomes" id="UP000440578"/>
    </source>
</evidence>
<dbReference type="Proteomes" id="UP000440578">
    <property type="component" value="Unassembled WGS sequence"/>
</dbReference>
<evidence type="ECO:0000256" key="7">
    <source>
        <dbReference type="ARBA" id="ARBA00067959"/>
    </source>
</evidence>
<dbReference type="InterPro" id="IPR018490">
    <property type="entry name" value="cNMP-bd_dom_sf"/>
</dbReference>
<dbReference type="GO" id="GO:0030552">
    <property type="term" value="F:cAMP binding"/>
    <property type="evidence" value="ECO:0007669"/>
    <property type="project" value="UniProtKB-KW"/>
</dbReference>
<dbReference type="AlphaFoldDB" id="A0A6A4WE64"/>
<evidence type="ECO:0000256" key="1">
    <source>
        <dbReference type="ARBA" id="ARBA00005753"/>
    </source>
</evidence>
<dbReference type="InterPro" id="IPR018488">
    <property type="entry name" value="cNMP-bd_CS"/>
</dbReference>
<dbReference type="Gene3D" id="1.20.890.10">
    <property type="entry name" value="cAMP-dependent protein kinase regulatory subunit, dimerization-anchoring domain"/>
    <property type="match status" value="1"/>
</dbReference>
<evidence type="ECO:0000256" key="6">
    <source>
        <dbReference type="ARBA" id="ARBA00023149"/>
    </source>
</evidence>
<dbReference type="CDD" id="cd00038">
    <property type="entry name" value="CAP_ED"/>
    <property type="match status" value="2"/>
</dbReference>
<dbReference type="InterPro" id="IPR050503">
    <property type="entry name" value="cAMP-dep_PK_reg_su-like"/>
</dbReference>
<evidence type="ECO:0000313" key="11">
    <source>
        <dbReference type="EMBL" id="KAF0305636.1"/>
    </source>
</evidence>
<dbReference type="PANTHER" id="PTHR11635">
    <property type="entry name" value="CAMP-DEPENDENT PROTEIN KINASE REGULATORY CHAIN"/>
    <property type="match status" value="1"/>
</dbReference>
<dbReference type="PRINTS" id="PR00103">
    <property type="entry name" value="CAMPKINASE"/>
</dbReference>
<dbReference type="EMBL" id="VIIS01000736">
    <property type="protein sequence ID" value="KAF0305636.1"/>
    <property type="molecule type" value="Genomic_DNA"/>
</dbReference>
<dbReference type="PANTHER" id="PTHR11635:SF152">
    <property type="entry name" value="CAMP-DEPENDENT PROTEIN KINASE TYPE I REGULATORY SUBUNIT-RELATED"/>
    <property type="match status" value="1"/>
</dbReference>
<dbReference type="InterPro" id="IPR014710">
    <property type="entry name" value="RmlC-like_jellyroll"/>
</dbReference>
<comment type="similarity">
    <text evidence="1">Belongs to the cAMP-dependent kinase regulatory chain family.</text>
</comment>
<dbReference type="SMART" id="SM00100">
    <property type="entry name" value="cNMP"/>
    <property type="match status" value="2"/>
</dbReference>
<feature type="binding site" evidence="8">
    <location>
        <position position="219"/>
    </location>
    <ligand>
        <name>3',5'-cyclic AMP</name>
        <dbReference type="ChEBI" id="CHEBI:58165"/>
        <label>1</label>
    </ligand>
</feature>
<keyword evidence="6 8" id="KW-0114">cAMP</keyword>
<dbReference type="GO" id="GO:0005829">
    <property type="term" value="C:cytosol"/>
    <property type="evidence" value="ECO:0007669"/>
    <property type="project" value="TreeGrafter"/>
</dbReference>
<feature type="binding site" evidence="8">
    <location>
        <position position="437"/>
    </location>
    <ligand>
        <name>3',5'-cyclic AMP</name>
        <dbReference type="ChEBI" id="CHEBI:58165"/>
        <label>2</label>
    </ligand>
</feature>
<dbReference type="PROSITE" id="PS00889">
    <property type="entry name" value="CNMP_BINDING_2"/>
    <property type="match status" value="2"/>
</dbReference>
<feature type="binding site" evidence="8">
    <location>
        <position position="446"/>
    </location>
    <ligand>
        <name>3',5'-cyclic AMP</name>
        <dbReference type="ChEBI" id="CHEBI:58165"/>
        <label>2</label>
    </ligand>
</feature>
<dbReference type="Pfam" id="PF02197">
    <property type="entry name" value="RIIa"/>
    <property type="match status" value="1"/>
</dbReference>
<dbReference type="PROSITE" id="PS50042">
    <property type="entry name" value="CNMP_BINDING_3"/>
    <property type="match status" value="2"/>
</dbReference>
<evidence type="ECO:0000259" key="10">
    <source>
        <dbReference type="PROSITE" id="PS50042"/>
    </source>
</evidence>
<keyword evidence="4" id="KW-0677">Repeat</keyword>
<gene>
    <name evidence="11" type="primary">Pka-R2_1</name>
    <name evidence="11" type="ORF">FJT64_002536</name>
</gene>
<dbReference type="InterPro" id="IPR003117">
    <property type="entry name" value="cAMP_dep_PK_reg_su_I/II_a/b"/>
</dbReference>
<evidence type="ECO:0000256" key="9">
    <source>
        <dbReference type="SAM" id="MobiDB-lite"/>
    </source>
</evidence>
<sequence length="502" mass="55866">MIGRGAGMTTRHYEVPPQLEDLLLEFTVNVLVNQPDNLVAYAVEYFTRLNESGNKYSGANSKLAPADTNNVQDGGVSDQDDSMMSEDEGPPQNCNYRRKSVFAEAYNPEEDDDEGQKAVFPKSDEQRARLSDAVQGILLFRALDPHQMQEVIDAMFERKVTAGENVIQQGDDGDNFYVIESGRYSIYVKMDDSAEPKKVGSYDNKGSFGELALMYNMPRAATITADEEGSLWAMDRQTFRRIVLKNAFKKRKMYESLLETVPMLKALETPVTVDRRLQTPAAAVDRRLQTPAAAVDRRLQTPVTVDRRLQTPAAVDRRLQIPAAVDRRLQTPAAVDRRLQTPAAAVDRRLQTPAAASVARSASCSGRGGALVPYERMNLADALVPRTFTDGELIIEQGDEADGMYFVEEGTVRITRTEHGQAEVQINVIEKGGYLGELALITKNPRAASAYAVGDVRLAFLDREAFERLLGPCMDVMKREMENYEEELQKIFGSSVNISDVR</sequence>
<dbReference type="OrthoDB" id="417078at2759"/>
<evidence type="ECO:0000256" key="8">
    <source>
        <dbReference type="PIRSR" id="PIRSR000548-1"/>
    </source>
</evidence>
<dbReference type="FunFam" id="2.60.120.10:FF:000017">
    <property type="entry name" value="cAMP-dependent protein kinase type II regulatory subunit"/>
    <property type="match status" value="1"/>
</dbReference>
<dbReference type="CDD" id="cd12099">
    <property type="entry name" value="DD_RII_PKA"/>
    <property type="match status" value="1"/>
</dbReference>
<dbReference type="Pfam" id="PF00027">
    <property type="entry name" value="cNMP_binding"/>
    <property type="match status" value="2"/>
</dbReference>
<feature type="region of interest" description="Disordered" evidence="9">
    <location>
        <begin position="58"/>
        <end position="95"/>
    </location>
</feature>
<proteinExistence type="inferred from homology"/>
<dbReference type="GO" id="GO:0034236">
    <property type="term" value="F:protein kinase A catalytic subunit binding"/>
    <property type="evidence" value="ECO:0007669"/>
    <property type="project" value="TreeGrafter"/>
</dbReference>
<feature type="compositionally biased region" description="Acidic residues" evidence="9">
    <location>
        <begin position="78"/>
        <end position="89"/>
    </location>
</feature>
<keyword evidence="3 8" id="KW-0116">cAMP-binding</keyword>
<keyword evidence="5 8" id="KW-0547">Nucleotide-binding</keyword>
<evidence type="ECO:0000256" key="3">
    <source>
        <dbReference type="ARBA" id="ARBA00022566"/>
    </source>
</evidence>
<accession>A0A6A4WE64</accession>
<evidence type="ECO:0000256" key="5">
    <source>
        <dbReference type="ARBA" id="ARBA00022741"/>
    </source>
</evidence>
<protein>
    <recommendedName>
        <fullName evidence="7">cAMP-dependent protein kinase type II regulatory subunit</fullName>
    </recommendedName>
</protein>
<evidence type="ECO:0000256" key="4">
    <source>
        <dbReference type="ARBA" id="ARBA00022737"/>
    </source>
</evidence>
<keyword evidence="2" id="KW-0597">Phosphoprotein</keyword>
<dbReference type="SUPFAM" id="SSF51206">
    <property type="entry name" value="cAMP-binding domain-like"/>
    <property type="match status" value="2"/>
</dbReference>
<dbReference type="GO" id="GO:0005952">
    <property type="term" value="C:cAMP-dependent protein kinase complex"/>
    <property type="evidence" value="ECO:0007669"/>
    <property type="project" value="InterPro"/>
</dbReference>
<dbReference type="SMART" id="SM00394">
    <property type="entry name" value="RIIa"/>
    <property type="match status" value="1"/>
</dbReference>